<dbReference type="InterPro" id="IPR012910">
    <property type="entry name" value="Plug_dom"/>
</dbReference>
<dbReference type="SUPFAM" id="SSF56935">
    <property type="entry name" value="Porins"/>
    <property type="match status" value="1"/>
</dbReference>
<dbReference type="InterPro" id="IPR010104">
    <property type="entry name" value="TonB_rcpt_bac"/>
</dbReference>
<dbReference type="InterPro" id="IPR000531">
    <property type="entry name" value="Beta-barrel_TonB"/>
</dbReference>
<keyword evidence="2 4" id="KW-0472">Membrane</keyword>
<evidence type="ECO:0000256" key="3">
    <source>
        <dbReference type="ARBA" id="ARBA00023237"/>
    </source>
</evidence>
<dbReference type="PATRIC" id="fig|1096930.3.peg.119"/>
<proteinExistence type="inferred from homology"/>
<keyword evidence="9" id="KW-1185">Reference proteome</keyword>
<dbReference type="Gene3D" id="2.170.130.10">
    <property type="entry name" value="TonB-dependent receptor, plug domain"/>
    <property type="match status" value="1"/>
</dbReference>
<organism evidence="8 9">
    <name type="scientific">Novosphingobium lindaniclasticum LE124</name>
    <dbReference type="NCBI Taxonomy" id="1096930"/>
    <lineage>
        <taxon>Bacteria</taxon>
        <taxon>Pseudomonadati</taxon>
        <taxon>Pseudomonadota</taxon>
        <taxon>Alphaproteobacteria</taxon>
        <taxon>Sphingomonadales</taxon>
        <taxon>Sphingomonadaceae</taxon>
        <taxon>Novosphingobium</taxon>
    </lineage>
</organism>
<dbReference type="Gene3D" id="3.55.50.30">
    <property type="match status" value="1"/>
</dbReference>
<evidence type="ECO:0000256" key="4">
    <source>
        <dbReference type="RuleBase" id="RU003357"/>
    </source>
</evidence>
<dbReference type="AlphaFoldDB" id="T0J698"/>
<dbReference type="InterPro" id="IPR036942">
    <property type="entry name" value="Beta-barrel_TonB_sf"/>
</dbReference>
<keyword evidence="3" id="KW-0998">Cell outer membrane</keyword>
<evidence type="ECO:0000259" key="6">
    <source>
        <dbReference type="Pfam" id="PF00593"/>
    </source>
</evidence>
<evidence type="ECO:0000313" key="9">
    <source>
        <dbReference type="Proteomes" id="UP000015527"/>
    </source>
</evidence>
<evidence type="ECO:0000256" key="2">
    <source>
        <dbReference type="ARBA" id="ARBA00023136"/>
    </source>
</evidence>
<feature type="compositionally biased region" description="Low complexity" evidence="5">
    <location>
        <begin position="99"/>
        <end position="109"/>
    </location>
</feature>
<accession>T0J698</accession>
<comment type="caution">
    <text evidence="8">The sequence shown here is derived from an EMBL/GenBank/DDBJ whole genome shotgun (WGS) entry which is preliminary data.</text>
</comment>
<dbReference type="RefSeq" id="WP_021232118.1">
    <property type="nucleotide sequence ID" value="NZ_ATHL01000003.1"/>
</dbReference>
<dbReference type="Gene3D" id="2.40.170.20">
    <property type="entry name" value="TonB-dependent receptor, beta-barrel domain"/>
    <property type="match status" value="1"/>
</dbReference>
<dbReference type="NCBIfam" id="TIGR01782">
    <property type="entry name" value="TonB-Xanth-Caul"/>
    <property type="match status" value="1"/>
</dbReference>
<dbReference type="PANTHER" id="PTHR40980">
    <property type="entry name" value="PLUG DOMAIN-CONTAINING PROTEIN"/>
    <property type="match status" value="1"/>
</dbReference>
<protein>
    <recommendedName>
        <fullName evidence="10">Secretin/TonB short N-terminal domain-containing protein</fullName>
    </recommendedName>
</protein>
<dbReference type="Proteomes" id="UP000015527">
    <property type="component" value="Unassembled WGS sequence"/>
</dbReference>
<comment type="subcellular location">
    <subcellularLocation>
        <location evidence="1 4">Cell outer membrane</location>
    </subcellularLocation>
</comment>
<feature type="region of interest" description="Disordered" evidence="5">
    <location>
        <begin position="94"/>
        <end position="119"/>
    </location>
</feature>
<keyword evidence="4" id="KW-0798">TonB box</keyword>
<evidence type="ECO:0008006" key="10">
    <source>
        <dbReference type="Google" id="ProtNLM"/>
    </source>
</evidence>
<evidence type="ECO:0000256" key="5">
    <source>
        <dbReference type="SAM" id="MobiDB-lite"/>
    </source>
</evidence>
<reference evidence="8 9" key="1">
    <citation type="journal article" date="2013" name="Genome Announc.">
        <title>Genome Sequence of Novosphingobium lindaniclasticum LE124T, Isolated from a Hexachlorocyclohexane Dumpsite.</title>
        <authorList>
            <person name="Saxena A."/>
            <person name="Nayyar N."/>
            <person name="Sangwan N."/>
            <person name="Kumari R."/>
            <person name="Khurana J.P."/>
            <person name="Lal R."/>
        </authorList>
    </citation>
    <scope>NUCLEOTIDE SEQUENCE [LARGE SCALE GENOMIC DNA]</scope>
    <source>
        <strain evidence="8 9">LE124</strain>
    </source>
</reference>
<name>T0J698_9SPHN</name>
<evidence type="ECO:0000313" key="8">
    <source>
        <dbReference type="EMBL" id="EQB19665.1"/>
    </source>
</evidence>
<dbReference type="eggNOG" id="COG1629">
    <property type="taxonomic scope" value="Bacteria"/>
</dbReference>
<dbReference type="Pfam" id="PF00593">
    <property type="entry name" value="TonB_dep_Rec_b-barrel"/>
    <property type="match status" value="1"/>
</dbReference>
<sequence length="970" mass="104397">MTAPLGAEAAHAREAQASGEAISFRIASGRLAQVLRTISQQAGVQIVTSVAPELRTRHAVRQRLTVEQALARATQDLPVEVRRLSGGFVVTQKRPSALPTSAPPRIAAAPTPPEPEGPPILVTGYRESLRQAVATKRGARSILEVTRAEDIAAFPDHNAADALQRLPGIAVSRDNGEGRQVSLRGLGPLFTRTTLNGMEALATTASGLDNRGAASRQRRFDYSIFDAGLFSEVEVHKTWSADRDAGGVGGTVALRTVRPLDQPGPVTLLSLQGRAGANSRGVTPQVTGEIARRNETWGALLAASWSRNRVAEYGYRNWDWVPVAFGPANVGPAIDAADRARLTGAGKPVMMSRAQSYSTWINRFERLNVVGAIEHESEGGLHVALDVLYARLANDREEYALAAAGINGLTADVTGTQRLESVTIARDSITAAAFSGIDFRSESKRTVDHTRFGQAVLSLAAPLGAATTLSARAGYARSDFQEPLFDKVFLQARNKPFRYTATGTAPGNSYGFDATDAAQWTLMRADTREDAIVNQNVSARLEITQALAPGAAVKLGAAYRFFGNDGYERRVRVDYPGGSGTAAVTRLCGGRTLAPFVVADVDATFAATGQNRVLTSADDMPGTSYAVHEDSYAAFALATLDGVLGALPVQAEMGLQYQRVGTLSSGKASTDVRQYLISRRSHRHAWLPSFQARAALRPDLLLRLAASRNLNQPDVADLRAAAQVNATPFGGTITSGNPGLKPFTADALDLSLEQYWGRDGYVSLGLFYKHLDSFITSQTRVMAYAQTGYPLEFLYADQDAAILYNVIQPVNGSGASILGVEAAIQRDLRFLPAPLDGLGIAANVTFASGRSEVTYGRQTLRLPLIDLSRWSGNTTLYYTARGWDARLAAAYRGTYRMGIGNNGNIGEWIKPSFTLDFAAHFAIGPRMQALFEGRNLTDAPIVQYTDRSARRLLARTRSGRVFSAGLRYRF</sequence>
<feature type="domain" description="TonB-dependent receptor plug" evidence="7">
    <location>
        <begin position="141"/>
        <end position="251"/>
    </location>
</feature>
<dbReference type="Pfam" id="PF07715">
    <property type="entry name" value="Plug"/>
    <property type="match status" value="1"/>
</dbReference>
<gene>
    <name evidence="8" type="ORF">L284_00595</name>
</gene>
<evidence type="ECO:0000259" key="7">
    <source>
        <dbReference type="Pfam" id="PF07715"/>
    </source>
</evidence>
<evidence type="ECO:0000256" key="1">
    <source>
        <dbReference type="ARBA" id="ARBA00004442"/>
    </source>
</evidence>
<dbReference type="GO" id="GO:0009279">
    <property type="term" value="C:cell outer membrane"/>
    <property type="evidence" value="ECO:0007669"/>
    <property type="project" value="UniProtKB-SubCell"/>
</dbReference>
<dbReference type="OrthoDB" id="5476657at2"/>
<comment type="similarity">
    <text evidence="4">Belongs to the TonB-dependent receptor family.</text>
</comment>
<dbReference type="PANTHER" id="PTHR40980:SF3">
    <property type="entry name" value="TONB-DEPENDENT RECEPTOR-LIKE BETA-BARREL DOMAIN-CONTAINING PROTEIN"/>
    <property type="match status" value="1"/>
</dbReference>
<dbReference type="EMBL" id="ATHL01000003">
    <property type="protein sequence ID" value="EQB19665.1"/>
    <property type="molecule type" value="Genomic_DNA"/>
</dbReference>
<dbReference type="InterPro" id="IPR037066">
    <property type="entry name" value="Plug_dom_sf"/>
</dbReference>
<feature type="domain" description="TonB-dependent receptor-like beta-barrel" evidence="6">
    <location>
        <begin position="497"/>
        <end position="936"/>
    </location>
</feature>